<sequence>MDHIITMTKEELTILLITADLHEEARELLYDPIKTKNTGEIEAIFQTTVNQLRMKGIWDEPNHQMGLNPINEETMKFLEIYANSNVIIRAINSKKNANLIFHYVEEDTWLYHFVDDEVIHEFAFMTESEIPSTLRDFYSFSLLNENQNQLSFNLSDKSFDLLSNPKKQKLVEKKFKGNPQEKEAFEHFLVDLSAHKHQMENISLFSIDEASQLYMENIVFFFQAEKGVWLSEYEHEKELPLKIQHADDQKWEEILEGVQSYSRQLIKVKNKAVKN</sequence>
<evidence type="ECO:0000313" key="1">
    <source>
        <dbReference type="EMBL" id="MFC0272702.1"/>
    </source>
</evidence>
<organism evidence="1 2">
    <name type="scientific">Metabacillus herbersteinensis</name>
    <dbReference type="NCBI Taxonomy" id="283816"/>
    <lineage>
        <taxon>Bacteria</taxon>
        <taxon>Bacillati</taxon>
        <taxon>Bacillota</taxon>
        <taxon>Bacilli</taxon>
        <taxon>Bacillales</taxon>
        <taxon>Bacillaceae</taxon>
        <taxon>Metabacillus</taxon>
    </lineage>
</organism>
<dbReference type="EMBL" id="JBHLVO010000012">
    <property type="protein sequence ID" value="MFC0272702.1"/>
    <property type="molecule type" value="Genomic_DNA"/>
</dbReference>
<name>A0ABV6GG90_9BACI</name>
<comment type="caution">
    <text evidence="1">The sequence shown here is derived from an EMBL/GenBank/DDBJ whole genome shotgun (WGS) entry which is preliminary data.</text>
</comment>
<keyword evidence="2" id="KW-1185">Reference proteome</keyword>
<proteinExistence type="predicted"/>
<dbReference type="RefSeq" id="WP_378935287.1">
    <property type="nucleotide sequence ID" value="NZ_JBHLVO010000012.1"/>
</dbReference>
<accession>A0ABV6GG90</accession>
<gene>
    <name evidence="1" type="ORF">ACFFIX_14800</name>
</gene>
<reference evidence="1 2" key="1">
    <citation type="submission" date="2024-09" db="EMBL/GenBank/DDBJ databases">
        <authorList>
            <person name="Sun Q."/>
            <person name="Mori K."/>
        </authorList>
    </citation>
    <scope>NUCLEOTIDE SEQUENCE [LARGE SCALE GENOMIC DNA]</scope>
    <source>
        <strain evidence="1 2">CCM 7228</strain>
    </source>
</reference>
<evidence type="ECO:0000313" key="2">
    <source>
        <dbReference type="Proteomes" id="UP001589854"/>
    </source>
</evidence>
<protein>
    <submittedName>
        <fullName evidence="1">Uncharacterized protein</fullName>
    </submittedName>
</protein>
<dbReference type="Proteomes" id="UP001589854">
    <property type="component" value="Unassembled WGS sequence"/>
</dbReference>